<feature type="region of interest" description="Disordered" evidence="1">
    <location>
        <begin position="171"/>
        <end position="196"/>
    </location>
</feature>
<protein>
    <submittedName>
        <fullName evidence="2">Uncharacterized protein</fullName>
    </submittedName>
</protein>
<feature type="region of interest" description="Disordered" evidence="1">
    <location>
        <begin position="29"/>
        <end position="139"/>
    </location>
</feature>
<evidence type="ECO:0000256" key="1">
    <source>
        <dbReference type="SAM" id="MobiDB-lite"/>
    </source>
</evidence>
<gene>
    <name evidence="2" type="ORF">CYLTODRAFT_421509</name>
</gene>
<organism evidence="2 3">
    <name type="scientific">Cylindrobasidium torrendii FP15055 ss-10</name>
    <dbReference type="NCBI Taxonomy" id="1314674"/>
    <lineage>
        <taxon>Eukaryota</taxon>
        <taxon>Fungi</taxon>
        <taxon>Dikarya</taxon>
        <taxon>Basidiomycota</taxon>
        <taxon>Agaricomycotina</taxon>
        <taxon>Agaricomycetes</taxon>
        <taxon>Agaricomycetidae</taxon>
        <taxon>Agaricales</taxon>
        <taxon>Marasmiineae</taxon>
        <taxon>Physalacriaceae</taxon>
        <taxon>Cylindrobasidium</taxon>
    </lineage>
</organism>
<dbReference type="EMBL" id="KN880500">
    <property type="protein sequence ID" value="KIY68573.1"/>
    <property type="molecule type" value="Genomic_DNA"/>
</dbReference>
<dbReference type="AlphaFoldDB" id="A0A0D7BDI5"/>
<proteinExistence type="predicted"/>
<feature type="compositionally biased region" description="Polar residues" evidence="1">
    <location>
        <begin position="56"/>
        <end position="67"/>
    </location>
</feature>
<sequence length="196" mass="21425">MSSDSCCYTCCEILLGLCESFERAVCHSSKESPDAQPSSSLPAFREYDDYPEIPSVTGSPHSTSSDLSLDPRDNQDERRYYSPPPFIPPTPPMTMSGGEHAQGPFPSHFRSAIRSPLPHGYHAGAASPSTVNRSPPVDYPPTLPQPSFQDGFSMLPPMKVAKPGEKVNVKESYGERKGKSGSVTQTWTRETRMVQG</sequence>
<accession>A0A0D7BDI5</accession>
<evidence type="ECO:0000313" key="3">
    <source>
        <dbReference type="Proteomes" id="UP000054007"/>
    </source>
</evidence>
<name>A0A0D7BDI5_9AGAR</name>
<reference evidence="2 3" key="1">
    <citation type="journal article" date="2015" name="Fungal Genet. Biol.">
        <title>Evolution of novel wood decay mechanisms in Agaricales revealed by the genome sequences of Fistulina hepatica and Cylindrobasidium torrendii.</title>
        <authorList>
            <person name="Floudas D."/>
            <person name="Held B.W."/>
            <person name="Riley R."/>
            <person name="Nagy L.G."/>
            <person name="Koehler G."/>
            <person name="Ransdell A.S."/>
            <person name="Younus H."/>
            <person name="Chow J."/>
            <person name="Chiniquy J."/>
            <person name="Lipzen A."/>
            <person name="Tritt A."/>
            <person name="Sun H."/>
            <person name="Haridas S."/>
            <person name="LaButti K."/>
            <person name="Ohm R.A."/>
            <person name="Kues U."/>
            <person name="Blanchette R.A."/>
            <person name="Grigoriev I.V."/>
            <person name="Minto R.E."/>
            <person name="Hibbett D.S."/>
        </authorList>
    </citation>
    <scope>NUCLEOTIDE SEQUENCE [LARGE SCALE GENOMIC DNA]</scope>
    <source>
        <strain evidence="2 3">FP15055 ss-10</strain>
    </source>
</reference>
<feature type="compositionally biased region" description="Basic and acidic residues" evidence="1">
    <location>
        <begin position="69"/>
        <end position="80"/>
    </location>
</feature>
<keyword evidence="3" id="KW-1185">Reference proteome</keyword>
<feature type="compositionally biased region" description="Pro residues" evidence="1">
    <location>
        <begin position="82"/>
        <end position="92"/>
    </location>
</feature>
<evidence type="ECO:0000313" key="2">
    <source>
        <dbReference type="EMBL" id="KIY68573.1"/>
    </source>
</evidence>
<dbReference type="Proteomes" id="UP000054007">
    <property type="component" value="Unassembled WGS sequence"/>
</dbReference>